<organism evidence="2 3">
    <name type="scientific">Agromyces cerinus subsp. cerinus</name>
    <dbReference type="NCBI Taxonomy" id="232089"/>
    <lineage>
        <taxon>Bacteria</taxon>
        <taxon>Bacillati</taxon>
        <taxon>Actinomycetota</taxon>
        <taxon>Actinomycetes</taxon>
        <taxon>Micrococcales</taxon>
        <taxon>Microbacteriaceae</taxon>
        <taxon>Agromyces</taxon>
    </lineage>
</organism>
<dbReference type="PANTHER" id="PTHR43130:SF3">
    <property type="entry name" value="HTH-TYPE TRANSCRIPTIONAL REGULATOR RV1931C"/>
    <property type="match status" value="1"/>
</dbReference>
<proteinExistence type="predicted"/>
<keyword evidence="3" id="KW-1185">Reference proteome</keyword>
<dbReference type="Proteomes" id="UP000184699">
    <property type="component" value="Unassembled WGS sequence"/>
</dbReference>
<reference evidence="3" key="1">
    <citation type="submission" date="2016-11" db="EMBL/GenBank/DDBJ databases">
        <authorList>
            <person name="Varghese N."/>
            <person name="Submissions S."/>
        </authorList>
    </citation>
    <scope>NUCLEOTIDE SEQUENCE [LARGE SCALE GENOMIC DNA]</scope>
    <source>
        <strain evidence="3">DSM 8595</strain>
    </source>
</reference>
<dbReference type="InterPro" id="IPR002818">
    <property type="entry name" value="DJ-1/PfpI"/>
</dbReference>
<dbReference type="Gene3D" id="3.40.50.880">
    <property type="match status" value="1"/>
</dbReference>
<dbReference type="EMBL" id="FSRJ01000003">
    <property type="protein sequence ID" value="SIO09633.1"/>
    <property type="molecule type" value="Genomic_DNA"/>
</dbReference>
<dbReference type="Pfam" id="PF01965">
    <property type="entry name" value="DJ-1_PfpI"/>
    <property type="match status" value="1"/>
</dbReference>
<dbReference type="InterPro" id="IPR029062">
    <property type="entry name" value="Class_I_gatase-like"/>
</dbReference>
<dbReference type="SUPFAM" id="SSF52317">
    <property type="entry name" value="Class I glutamine amidotransferase-like"/>
    <property type="match status" value="1"/>
</dbReference>
<sequence length="215" mass="22308">MLSKWENDSMLTNTESNEQLVVLYATGTMADWEYGYLTAGLGMAGGAIRLVTAGETTAEVDTMGGLHVRPDAALADLDPDGIAMLVLPGADTWAEGHEQVLALASRLAASGTPVAAICGGTLGLARVGLLDDRRHTSNAPDFLAMADGYAGAAFYADERAVVDGGVITAGATAPLEFAKAIFEALGAMPQSVIDAWYGLYTTGERRYFDALVGAA</sequence>
<evidence type="ECO:0000259" key="1">
    <source>
        <dbReference type="Pfam" id="PF01965"/>
    </source>
</evidence>
<evidence type="ECO:0000313" key="2">
    <source>
        <dbReference type="EMBL" id="SIO09633.1"/>
    </source>
</evidence>
<gene>
    <name evidence="2" type="ORF">SAMN05443544_2772</name>
</gene>
<dbReference type="STRING" id="232089.SAMN05443544_2772"/>
<accession>A0A1N6GQ42</accession>
<evidence type="ECO:0000313" key="3">
    <source>
        <dbReference type="Proteomes" id="UP000184699"/>
    </source>
</evidence>
<feature type="domain" description="DJ-1/PfpI" evidence="1">
    <location>
        <begin position="21"/>
        <end position="183"/>
    </location>
</feature>
<dbReference type="PANTHER" id="PTHR43130">
    <property type="entry name" value="ARAC-FAMILY TRANSCRIPTIONAL REGULATOR"/>
    <property type="match status" value="1"/>
</dbReference>
<name>A0A1N6GQ42_9MICO</name>
<dbReference type="AlphaFoldDB" id="A0A1N6GQ42"/>
<dbReference type="InterPro" id="IPR052158">
    <property type="entry name" value="INH-QAR"/>
</dbReference>
<protein>
    <submittedName>
        <fullName evidence="2">DJ-1/PfpI family protein</fullName>
    </submittedName>
</protein>